<dbReference type="InterPro" id="IPR022755">
    <property type="entry name" value="Znf_C2H2_jaz"/>
</dbReference>
<dbReference type="InterPro" id="IPR051421">
    <property type="entry name" value="RNA_Proc_DNA_Dmg_Regulator"/>
</dbReference>
<evidence type="ECO:0000256" key="7">
    <source>
        <dbReference type="PROSITE-ProRule" id="PRU00042"/>
    </source>
</evidence>
<keyword evidence="6" id="KW-0539">Nucleus</keyword>
<dbReference type="Pfam" id="PF16837">
    <property type="entry name" value="SF3A3"/>
    <property type="match status" value="1"/>
</dbReference>
<dbReference type="SUPFAM" id="SSF57667">
    <property type="entry name" value="beta-beta-alpha zinc fingers"/>
    <property type="match status" value="1"/>
</dbReference>
<dbReference type="InterPro" id="IPR013087">
    <property type="entry name" value="Znf_C2H2_type"/>
</dbReference>
<dbReference type="PROSITE" id="PS50171">
    <property type="entry name" value="ZF_MATRIN"/>
    <property type="match status" value="1"/>
</dbReference>
<dbReference type="InterPro" id="IPR000690">
    <property type="entry name" value="Matrin/U1-C_Znf_C2H2"/>
</dbReference>
<dbReference type="InterPro" id="IPR003604">
    <property type="entry name" value="Matrin/U1-like-C_Znf_C2H2"/>
</dbReference>
<name>A0ABQ9XJ15_9EUKA</name>
<sequence>MTTTLLEQLRATHEDIDRYERRTCDMMKVQVKTHREYILKQYKIKYYLDRITERTSRLNSLYQEKQRLETPDKKLPPTINSLNELMQTLTEMQTFYLQNPTDLKEIVSTIEEIEIEERIIFSGEEAWGRFLDLHSLHQVFVALPFRAVIEIDETYSTFLDYCGDLSLIPRESKTGPEYLSFTDSLRDYLTDFYHRVYPVLDLTQILNGIKTTFEEQWAAGEFPGWNQLFDEDMEGMTGTNGQATPVLTDEYLTVDLEDGRYACKACQKEFSKKSVFDSHFSGKKHQNAVKKMETLIAPQNTNTGNQTLQKRIHDIACNEAIITHFWNNLLHDEIERTKTFTEKRKIMKADEVERELEGQLDAQVDRSKILDAWMYEDDDEGEGDESEDDDDLSAAPYNPKNVPLGWDGKPIPYWLFKLNGLNQEFKCEICGNVTYRGPKVFEKHFQEWRHAHGMRALGIPNTAHFHHITSISEARRLFEKLRKEVMSASFNSAEEEEFEDKQGRVYPKKTYDDLKRQGLL</sequence>
<keyword evidence="3" id="KW-0479">Metal-binding</keyword>
<evidence type="ECO:0000313" key="11">
    <source>
        <dbReference type="EMBL" id="KAK2952417.1"/>
    </source>
</evidence>
<dbReference type="PROSITE" id="PS50157">
    <property type="entry name" value="ZINC_FINGER_C2H2_2"/>
    <property type="match status" value="1"/>
</dbReference>
<gene>
    <name evidence="11" type="ORF">BLNAU_12679</name>
</gene>
<dbReference type="SMART" id="SM00355">
    <property type="entry name" value="ZnF_C2H2"/>
    <property type="match status" value="2"/>
</dbReference>
<feature type="domain" description="C2H2-type" evidence="9">
    <location>
        <begin position="261"/>
        <end position="290"/>
    </location>
</feature>
<dbReference type="InterPro" id="IPR036236">
    <property type="entry name" value="Znf_C2H2_sf"/>
</dbReference>
<evidence type="ECO:0000313" key="12">
    <source>
        <dbReference type="Proteomes" id="UP001281761"/>
    </source>
</evidence>
<accession>A0ABQ9XJ15</accession>
<dbReference type="PANTHER" id="PTHR12786:SF2">
    <property type="entry name" value="SPLICING FACTOR 3A SUBUNIT 3"/>
    <property type="match status" value="1"/>
</dbReference>
<dbReference type="EMBL" id="JARBJD010000104">
    <property type="protein sequence ID" value="KAK2952417.1"/>
    <property type="molecule type" value="Genomic_DNA"/>
</dbReference>
<feature type="region of interest" description="Disordered" evidence="8">
    <location>
        <begin position="377"/>
        <end position="398"/>
    </location>
</feature>
<comment type="caution">
    <text evidence="11">The sequence shown here is derived from an EMBL/GenBank/DDBJ whole genome shotgun (WGS) entry which is preliminary data.</text>
</comment>
<dbReference type="SMART" id="SM00451">
    <property type="entry name" value="ZnF_U1"/>
    <property type="match status" value="1"/>
</dbReference>
<proteinExistence type="inferred from homology"/>
<keyword evidence="5" id="KW-0862">Zinc</keyword>
<evidence type="ECO:0000256" key="6">
    <source>
        <dbReference type="ARBA" id="ARBA00023242"/>
    </source>
</evidence>
<evidence type="ECO:0000256" key="2">
    <source>
        <dbReference type="ARBA" id="ARBA00008776"/>
    </source>
</evidence>
<protein>
    <submittedName>
        <fullName evidence="11">Splicing factor 3A subunit 3</fullName>
    </submittedName>
</protein>
<evidence type="ECO:0000256" key="8">
    <source>
        <dbReference type="SAM" id="MobiDB-lite"/>
    </source>
</evidence>
<feature type="domain" description="Matrin-type" evidence="10">
    <location>
        <begin position="425"/>
        <end position="456"/>
    </location>
</feature>
<evidence type="ECO:0000256" key="4">
    <source>
        <dbReference type="ARBA" id="ARBA00022771"/>
    </source>
</evidence>
<reference evidence="11 12" key="1">
    <citation type="journal article" date="2022" name="bioRxiv">
        <title>Genomics of Preaxostyla Flagellates Illuminates Evolutionary Transitions and the Path Towards Mitochondrial Loss.</title>
        <authorList>
            <person name="Novak L.V.F."/>
            <person name="Treitli S.C."/>
            <person name="Pyrih J."/>
            <person name="Halakuc P."/>
            <person name="Pipaliya S.V."/>
            <person name="Vacek V."/>
            <person name="Brzon O."/>
            <person name="Soukal P."/>
            <person name="Eme L."/>
            <person name="Dacks J.B."/>
            <person name="Karnkowska A."/>
            <person name="Elias M."/>
            <person name="Hampl V."/>
        </authorList>
    </citation>
    <scope>NUCLEOTIDE SEQUENCE [LARGE SCALE GENOMIC DNA]</scope>
    <source>
        <strain evidence="11">NAU3</strain>
        <tissue evidence="11">Gut</tissue>
    </source>
</reference>
<dbReference type="Pfam" id="PF11931">
    <property type="entry name" value="SF3a60_Prp9_C"/>
    <property type="match status" value="1"/>
</dbReference>
<dbReference type="InterPro" id="IPR024598">
    <property type="entry name" value="SF3a60/Prp9_C"/>
</dbReference>
<evidence type="ECO:0000259" key="10">
    <source>
        <dbReference type="PROSITE" id="PS50171"/>
    </source>
</evidence>
<dbReference type="Gene3D" id="3.30.160.60">
    <property type="entry name" value="Classic Zinc Finger"/>
    <property type="match status" value="1"/>
</dbReference>
<organism evidence="11 12">
    <name type="scientific">Blattamonas nauphoetae</name>
    <dbReference type="NCBI Taxonomy" id="2049346"/>
    <lineage>
        <taxon>Eukaryota</taxon>
        <taxon>Metamonada</taxon>
        <taxon>Preaxostyla</taxon>
        <taxon>Oxymonadida</taxon>
        <taxon>Blattamonas</taxon>
    </lineage>
</organism>
<evidence type="ECO:0000259" key="9">
    <source>
        <dbReference type="PROSITE" id="PS50157"/>
    </source>
</evidence>
<keyword evidence="4 7" id="KW-0863">Zinc-finger</keyword>
<evidence type="ECO:0000256" key="5">
    <source>
        <dbReference type="ARBA" id="ARBA00022833"/>
    </source>
</evidence>
<evidence type="ECO:0000256" key="3">
    <source>
        <dbReference type="ARBA" id="ARBA00022723"/>
    </source>
</evidence>
<dbReference type="Pfam" id="PF12171">
    <property type="entry name" value="zf-C2H2_jaz"/>
    <property type="match status" value="1"/>
</dbReference>
<dbReference type="InterPro" id="IPR031774">
    <property type="entry name" value="SF3A3_dom"/>
</dbReference>
<keyword evidence="12" id="KW-1185">Reference proteome</keyword>
<evidence type="ECO:0000256" key="1">
    <source>
        <dbReference type="ARBA" id="ARBA00004123"/>
    </source>
</evidence>
<comment type="similarity">
    <text evidence="2">Belongs to the SF3A3 family.</text>
</comment>
<dbReference type="PANTHER" id="PTHR12786">
    <property type="entry name" value="SPLICING FACTOR SF3A-RELATED"/>
    <property type="match status" value="1"/>
</dbReference>
<dbReference type="Proteomes" id="UP001281761">
    <property type="component" value="Unassembled WGS sequence"/>
</dbReference>
<dbReference type="PROSITE" id="PS00028">
    <property type="entry name" value="ZINC_FINGER_C2H2_1"/>
    <property type="match status" value="1"/>
</dbReference>
<comment type="subcellular location">
    <subcellularLocation>
        <location evidence="1">Nucleus</location>
    </subcellularLocation>
</comment>
<feature type="compositionally biased region" description="Acidic residues" evidence="8">
    <location>
        <begin position="377"/>
        <end position="392"/>
    </location>
</feature>